<dbReference type="Proteomes" id="UP000193963">
    <property type="component" value="Unassembled WGS sequence"/>
</dbReference>
<evidence type="ECO:0000313" key="2">
    <source>
        <dbReference type="Proteomes" id="UP000193963"/>
    </source>
</evidence>
<dbReference type="AlphaFoldDB" id="A0A1X6YQ61"/>
<protein>
    <recommendedName>
        <fullName evidence="3">Rhamnosyl transferase</fullName>
    </recommendedName>
</protein>
<gene>
    <name evidence="1" type="ORF">PSM7751_01105</name>
</gene>
<evidence type="ECO:0008006" key="3">
    <source>
        <dbReference type="Google" id="ProtNLM"/>
    </source>
</evidence>
<accession>A0A1X6YQ61</accession>
<keyword evidence="2" id="KW-1185">Reference proteome</keyword>
<dbReference type="EMBL" id="FWFN01000002">
    <property type="protein sequence ID" value="SLN28095.1"/>
    <property type="molecule type" value="Genomic_DNA"/>
</dbReference>
<organism evidence="1 2">
    <name type="scientific">Pseudooceanicola marinus</name>
    <dbReference type="NCBI Taxonomy" id="396013"/>
    <lineage>
        <taxon>Bacteria</taxon>
        <taxon>Pseudomonadati</taxon>
        <taxon>Pseudomonadota</taxon>
        <taxon>Alphaproteobacteria</taxon>
        <taxon>Rhodobacterales</taxon>
        <taxon>Paracoccaceae</taxon>
        <taxon>Pseudooceanicola</taxon>
    </lineage>
</organism>
<dbReference type="Pfam" id="PF11316">
    <property type="entry name" value="Rhamno_transf"/>
    <property type="match status" value="1"/>
</dbReference>
<sequence length="272" mass="31143">MLRFVQMRYSYFGTSAWRSKASRDKAILFDPDRLAERFRMFQQIALASLRDQEDKDFVLGILTSEDLPKEHLKLLREAAGDVLGDRARVYPRPPATAGEVFREIQQELVAGHGHDHVAQIVLDDDDALSVDFMTELRREAELAIPRVPPHRPYCFLSFSRGVSLVSEKGGGYGYYTRDVPYTNLGLTLLARPDSPRNVYLVSHSKLAIHHPSRVVNDMRFYYLRSIHGSNDSRGIFKPEKPLKSFQMRLLRERFPLLADLDPLRQEAALAAE</sequence>
<dbReference type="InterPro" id="IPR021466">
    <property type="entry name" value="Put_rhamnosyl_transferase"/>
</dbReference>
<reference evidence="1 2" key="1">
    <citation type="submission" date="2017-03" db="EMBL/GenBank/DDBJ databases">
        <authorList>
            <person name="Afonso C.L."/>
            <person name="Miller P.J."/>
            <person name="Scott M.A."/>
            <person name="Spackman E."/>
            <person name="Goraichik I."/>
            <person name="Dimitrov K.M."/>
            <person name="Suarez D.L."/>
            <person name="Swayne D.E."/>
        </authorList>
    </citation>
    <scope>NUCLEOTIDE SEQUENCE [LARGE SCALE GENOMIC DNA]</scope>
    <source>
        <strain evidence="1 2">CECT 7751</strain>
    </source>
</reference>
<proteinExistence type="predicted"/>
<name>A0A1X6YQ61_9RHOB</name>
<evidence type="ECO:0000313" key="1">
    <source>
        <dbReference type="EMBL" id="SLN28095.1"/>
    </source>
</evidence>